<gene>
    <name evidence="2" type="ORF">METHB2_400001</name>
</gene>
<dbReference type="GO" id="GO:0016787">
    <property type="term" value="F:hydrolase activity"/>
    <property type="evidence" value="ECO:0007669"/>
    <property type="project" value="InterPro"/>
</dbReference>
<dbReference type="NCBIfam" id="TIGR03123">
    <property type="entry name" value="one_C_unchar_1"/>
    <property type="match status" value="1"/>
</dbReference>
<dbReference type="InterPro" id="IPR002821">
    <property type="entry name" value="Hydantoinase_A"/>
</dbReference>
<proteinExistence type="predicted"/>
<protein>
    <submittedName>
        <fullName evidence="2">Putative H4MPT-linked C1 transfer pathway protein</fullName>
    </submittedName>
</protein>
<dbReference type="InterPro" id="IPR002756">
    <property type="entry name" value="MfnF"/>
</dbReference>
<accession>A0A8S0XGY9</accession>
<reference evidence="2 3" key="1">
    <citation type="submission" date="2020-02" db="EMBL/GenBank/DDBJ databases">
        <authorList>
            <person name="Hogendoorn C."/>
        </authorList>
    </citation>
    <scope>NUCLEOTIDE SEQUENCE [LARGE SCALE GENOMIC DNA]</scope>
    <source>
        <strain evidence="2">METHB21</strain>
    </source>
</reference>
<evidence type="ECO:0000259" key="1">
    <source>
        <dbReference type="Pfam" id="PF01968"/>
    </source>
</evidence>
<sequence length="355" mass="38808">MQCNIAGWDIGGAHVKATVVNKAGEIINIVQKPCPLWKGIDQLHNAVNNIMQDLGDANHLHAITMTGELVDLFINRADGVRQIIDTMQALLPGMSCLIFAGYEGFLTPEGIEAGHYEAIASANWLASALFAAQKLESGLFIDIGSTTTDILILKDGHVQAEGYTDYQRLISQELIYTGIVRTAVMAVAQTAQDQGRRIGLMAEYFATMADVYRVTGELNELHDQTETADGAEKTVIASARRLSRMIGCDFITDELPRWQQFAENIRAQQLQKIQQGCEALLSRHHLSQNSPLIGAGIGRFLARQLAFKSGHPYLDFASFFDQAAIYSGISPADCAPAVAVACLAREYQEDFQSPC</sequence>
<dbReference type="Pfam" id="PF01968">
    <property type="entry name" value="Hydantoinase_A"/>
    <property type="match status" value="1"/>
</dbReference>
<dbReference type="Gene3D" id="3.30.420.40">
    <property type="match status" value="1"/>
</dbReference>
<dbReference type="EMBL" id="CADCXN010000070">
    <property type="protein sequence ID" value="CAA9891419.1"/>
    <property type="molecule type" value="Genomic_DNA"/>
</dbReference>
<dbReference type="Proteomes" id="UP000494216">
    <property type="component" value="Unassembled WGS sequence"/>
</dbReference>
<keyword evidence="3" id="KW-1185">Reference proteome</keyword>
<evidence type="ECO:0000313" key="2">
    <source>
        <dbReference type="EMBL" id="CAA9891419.1"/>
    </source>
</evidence>
<name>A0A8S0XGY9_9GAMM</name>
<organism evidence="2 3">
    <name type="scientific">Candidatus Methylobacter favarea</name>
    <dbReference type="NCBI Taxonomy" id="2707345"/>
    <lineage>
        <taxon>Bacteria</taxon>
        <taxon>Pseudomonadati</taxon>
        <taxon>Pseudomonadota</taxon>
        <taxon>Gammaproteobacteria</taxon>
        <taxon>Methylococcales</taxon>
        <taxon>Methylococcaceae</taxon>
        <taxon>Methylobacter</taxon>
    </lineage>
</organism>
<dbReference type="Gene3D" id="3.30.420.190">
    <property type="entry name" value="conserved archaeal protein q6m145"/>
    <property type="match status" value="1"/>
</dbReference>
<feature type="domain" description="Hydantoinase A/oxoprolinase" evidence="1">
    <location>
        <begin position="61"/>
        <end position="308"/>
    </location>
</feature>
<dbReference type="SUPFAM" id="SSF53067">
    <property type="entry name" value="Actin-like ATPase domain"/>
    <property type="match status" value="1"/>
</dbReference>
<dbReference type="AlphaFoldDB" id="A0A8S0XGY9"/>
<dbReference type="InterPro" id="IPR043129">
    <property type="entry name" value="ATPase_NBD"/>
</dbReference>
<evidence type="ECO:0000313" key="3">
    <source>
        <dbReference type="Proteomes" id="UP000494216"/>
    </source>
</evidence>
<comment type="caution">
    <text evidence="2">The sequence shown here is derived from an EMBL/GenBank/DDBJ whole genome shotgun (WGS) entry which is preliminary data.</text>
</comment>
<dbReference type="RefSeq" id="WP_174626289.1">
    <property type="nucleotide sequence ID" value="NZ_CADCXN010000070.1"/>
</dbReference>